<dbReference type="AGR" id="Xenbase:XB-GENE-992963"/>
<dbReference type="InterPro" id="IPR010908">
    <property type="entry name" value="Longin_dom"/>
</dbReference>
<dbReference type="SUPFAM" id="SSF64356">
    <property type="entry name" value="SNARE-like"/>
    <property type="match status" value="1"/>
</dbReference>
<keyword evidence="10 11" id="KW-0472">Membrane</keyword>
<evidence type="ECO:0000256" key="1">
    <source>
        <dbReference type="ARBA" id="ARBA00003595"/>
    </source>
</evidence>
<dbReference type="RefSeq" id="XP_018122098.1">
    <property type="nucleotide sequence ID" value="XM_018266609.2"/>
</dbReference>
<evidence type="ECO:0000256" key="11">
    <source>
        <dbReference type="SAM" id="Phobius"/>
    </source>
</evidence>
<dbReference type="Proteomes" id="UP000186698">
    <property type="component" value="Chromosome 6L"/>
</dbReference>
<organism evidence="14">
    <name type="scientific">Xenopus laevis</name>
    <name type="common">African clawed frog</name>
    <dbReference type="NCBI Taxonomy" id="8355"/>
    <lineage>
        <taxon>Eukaryota</taxon>
        <taxon>Metazoa</taxon>
        <taxon>Chordata</taxon>
        <taxon>Craniata</taxon>
        <taxon>Vertebrata</taxon>
        <taxon>Euteleostomi</taxon>
        <taxon>Amphibia</taxon>
        <taxon>Batrachia</taxon>
        <taxon>Anura</taxon>
        <taxon>Pipoidea</taxon>
        <taxon>Pipidae</taxon>
        <taxon>Xenopodinae</taxon>
        <taxon>Xenopus</taxon>
        <taxon>Xenopus</taxon>
    </lineage>
</organism>
<dbReference type="GO" id="GO:0005789">
    <property type="term" value="C:endoplasmic reticulum membrane"/>
    <property type="evidence" value="ECO:0007669"/>
    <property type="project" value="UniProtKB-SubCell"/>
</dbReference>
<evidence type="ECO:0000313" key="16">
    <source>
        <dbReference type="Xenbase" id="XB-GENE-992963"/>
    </source>
</evidence>
<keyword evidence="4" id="KW-0813">Transport</keyword>
<evidence type="ECO:0000313" key="13">
    <source>
        <dbReference type="Proteomes" id="UP000186698"/>
    </source>
</evidence>
<dbReference type="Xenbase" id="XB-GENE-992963">
    <property type="gene designation" value="sec22c.L"/>
</dbReference>
<dbReference type="GeneID" id="447571"/>
<dbReference type="CDD" id="cd14824">
    <property type="entry name" value="Longin"/>
    <property type="match status" value="1"/>
</dbReference>
<dbReference type="RefSeq" id="XP_041421443.1">
    <property type="nucleotide sequence ID" value="XM_041565509.1"/>
</dbReference>
<name>A0A1L8FV40_XENLA</name>
<dbReference type="AlphaFoldDB" id="A0A1L8FV40"/>
<comment type="similarity">
    <text evidence="3">Belongs to the synaptobrevin family.</text>
</comment>
<keyword evidence="5 11" id="KW-0812">Transmembrane</keyword>
<feature type="transmembrane region" description="Helical" evidence="11">
    <location>
        <begin position="214"/>
        <end position="233"/>
    </location>
</feature>
<evidence type="ECO:0000313" key="15">
    <source>
        <dbReference type="RefSeq" id="XP_041421443.1"/>
    </source>
</evidence>
<dbReference type="STRING" id="8355.A0A1L8FV40"/>
<evidence type="ECO:0000259" key="12">
    <source>
        <dbReference type="PROSITE" id="PS50859"/>
    </source>
</evidence>
<dbReference type="Gene3D" id="3.30.450.50">
    <property type="entry name" value="Longin domain"/>
    <property type="match status" value="1"/>
</dbReference>
<evidence type="ECO:0000256" key="2">
    <source>
        <dbReference type="ARBA" id="ARBA00004477"/>
    </source>
</evidence>
<evidence type="ECO:0000256" key="3">
    <source>
        <dbReference type="ARBA" id="ARBA00008025"/>
    </source>
</evidence>
<dbReference type="InterPro" id="IPR011012">
    <property type="entry name" value="Longin-like_dom_sf"/>
</dbReference>
<dbReference type="PaxDb" id="8355-A0A1L8FV40"/>
<evidence type="ECO:0000256" key="6">
    <source>
        <dbReference type="ARBA" id="ARBA00022824"/>
    </source>
</evidence>
<dbReference type="PANTHER" id="PTHR46258:SF2">
    <property type="entry name" value="VESICLE-TRAFFICKING PROTEIN SEC22C"/>
    <property type="match status" value="1"/>
</dbReference>
<comment type="function">
    <text evidence="1">May be involved in vesicle transport between the ER and the Golgi complex.</text>
</comment>
<comment type="subcellular location">
    <subcellularLocation>
        <location evidence="2">Endoplasmic reticulum membrane</location>
        <topology evidence="2">Multi-pass membrane protein</topology>
    </subcellularLocation>
</comment>
<proteinExistence type="inferred from homology"/>
<dbReference type="OMA" id="QDRTNDC"/>
<evidence type="ECO:0000256" key="9">
    <source>
        <dbReference type="ARBA" id="ARBA00022989"/>
    </source>
</evidence>
<dbReference type="Pfam" id="PF13774">
    <property type="entry name" value="Longin"/>
    <property type="match status" value="1"/>
</dbReference>
<dbReference type="InterPro" id="IPR043546">
    <property type="entry name" value="Sec22a/c"/>
</dbReference>
<evidence type="ECO:0000256" key="10">
    <source>
        <dbReference type="ARBA" id="ARBA00023136"/>
    </source>
</evidence>
<dbReference type="Pfam" id="PF25970">
    <property type="entry name" value="SEC22a_C"/>
    <property type="match status" value="1"/>
</dbReference>
<dbReference type="PROSITE" id="PS50859">
    <property type="entry name" value="LONGIN"/>
    <property type="match status" value="1"/>
</dbReference>
<dbReference type="Bgee" id="447571">
    <property type="expression patterns" value="Expressed in oocyte and 19 other cell types or tissues"/>
</dbReference>
<dbReference type="OrthoDB" id="1719357at2759"/>
<feature type="transmembrane region" description="Helical" evidence="11">
    <location>
        <begin position="240"/>
        <end position="257"/>
    </location>
</feature>
<reference evidence="14" key="1">
    <citation type="submission" date="2022-04" db="UniProtKB">
        <authorList>
            <consortium name="RefSeq"/>
        </authorList>
    </citation>
    <scope>IDENTIFICATION</scope>
    <source>
        <strain evidence="14 15">J_2021</strain>
        <tissue evidence="14 15">Erythrocytes</tissue>
    </source>
</reference>
<protein>
    <submittedName>
        <fullName evidence="14 15">SEC22 homolog C, vesicle trafficking protein L homeolog isoform X1</fullName>
    </submittedName>
</protein>
<keyword evidence="7" id="KW-0931">ER-Golgi transport</keyword>
<feature type="transmembrane region" description="Helical" evidence="11">
    <location>
        <begin position="174"/>
        <end position="194"/>
    </location>
</feature>
<dbReference type="GO" id="GO:0006888">
    <property type="term" value="P:endoplasmic reticulum to Golgi vesicle-mediated transport"/>
    <property type="evidence" value="ECO:0000318"/>
    <property type="project" value="GO_Central"/>
</dbReference>
<feature type="domain" description="Longin" evidence="12">
    <location>
        <begin position="8"/>
        <end position="119"/>
    </location>
</feature>
<accession>A0A1L8FV40</accession>
<keyword evidence="8" id="KW-0653">Protein transport</keyword>
<evidence type="ECO:0000313" key="14">
    <source>
        <dbReference type="RefSeq" id="XP_018122098.1"/>
    </source>
</evidence>
<dbReference type="SMART" id="SM01270">
    <property type="entry name" value="Longin"/>
    <property type="match status" value="1"/>
</dbReference>
<keyword evidence="13" id="KW-1185">Reference proteome</keyword>
<gene>
    <name evidence="14 15 16" type="primary">sec22c.L</name>
    <name evidence="14 15" type="synonym">sec22c</name>
</gene>
<dbReference type="PANTHER" id="PTHR46258">
    <property type="entry name" value="LONGIN DOMAIN-CONTAINING PROTEIN"/>
    <property type="match status" value="1"/>
</dbReference>
<dbReference type="GO" id="GO:0015031">
    <property type="term" value="P:protein transport"/>
    <property type="evidence" value="ECO:0007669"/>
    <property type="project" value="UniProtKB-KW"/>
</dbReference>
<keyword evidence="6" id="KW-0256">Endoplasmic reticulum</keyword>
<sequence>MPMILYACIVRLQDGLPLSASTDFHLNQQLLECKRKLKALTLTISRQPPRGTAKVFDFNIHFCSSADISSLTICSGTFPSAMAFCFLDELLWEFSASYNRMAIALATRPYPFLEFDTAIQRLKHNYNFAIDLPVQSDPSPPPVFVKLDDVEERNGLLNGYAASKPAPNCRMTPVTALGILSLTLNIMCCALSLIRGVHLAEHSWQDGYENVGRVMAFLTAFSGNVLQCYLYLFHCSARKMKACGLLGVVCLCNVYLYGLRNAWQILFHVSVALLSAHQILTRRPLDRDSGPGV</sequence>
<evidence type="ECO:0000256" key="7">
    <source>
        <dbReference type="ARBA" id="ARBA00022892"/>
    </source>
</evidence>
<dbReference type="CTD" id="447571"/>
<evidence type="ECO:0000256" key="4">
    <source>
        <dbReference type="ARBA" id="ARBA00022448"/>
    </source>
</evidence>
<dbReference type="InterPro" id="IPR059071">
    <property type="entry name" value="SEC22a-c_C"/>
</dbReference>
<evidence type="ECO:0000256" key="5">
    <source>
        <dbReference type="ARBA" id="ARBA00022692"/>
    </source>
</evidence>
<keyword evidence="9 11" id="KW-1133">Transmembrane helix</keyword>
<evidence type="ECO:0000256" key="8">
    <source>
        <dbReference type="ARBA" id="ARBA00022927"/>
    </source>
</evidence>